<dbReference type="PROSITE" id="PS51257">
    <property type="entry name" value="PROKAR_LIPOPROTEIN"/>
    <property type="match status" value="1"/>
</dbReference>
<evidence type="ECO:0000313" key="2">
    <source>
        <dbReference type="EMBL" id="JAH88824.1"/>
    </source>
</evidence>
<accession>A0A0E9WEL3</accession>
<proteinExistence type="predicted"/>
<dbReference type="AlphaFoldDB" id="A0A0E9WEL3"/>
<organism evidence="2">
    <name type="scientific">Anguilla anguilla</name>
    <name type="common">European freshwater eel</name>
    <name type="synonym">Muraena anguilla</name>
    <dbReference type="NCBI Taxonomy" id="7936"/>
    <lineage>
        <taxon>Eukaryota</taxon>
        <taxon>Metazoa</taxon>
        <taxon>Chordata</taxon>
        <taxon>Craniata</taxon>
        <taxon>Vertebrata</taxon>
        <taxon>Euteleostomi</taxon>
        <taxon>Actinopterygii</taxon>
        <taxon>Neopterygii</taxon>
        <taxon>Teleostei</taxon>
        <taxon>Anguilliformes</taxon>
        <taxon>Anguillidae</taxon>
        <taxon>Anguilla</taxon>
    </lineage>
</organism>
<name>A0A0E9WEL3_ANGAN</name>
<keyword evidence="1" id="KW-0812">Transmembrane</keyword>
<keyword evidence="1" id="KW-0472">Membrane</keyword>
<evidence type="ECO:0000256" key="1">
    <source>
        <dbReference type="SAM" id="Phobius"/>
    </source>
</evidence>
<feature type="transmembrane region" description="Helical" evidence="1">
    <location>
        <begin position="12"/>
        <end position="34"/>
    </location>
</feature>
<keyword evidence="1" id="KW-1133">Transmembrane helix</keyword>
<protein>
    <submittedName>
        <fullName evidence="2">Uncharacterized protein</fullName>
    </submittedName>
</protein>
<sequence length="47" mass="5315">MLRFQVSSSCDVFFQVLHFIALSSVLIMSCQVSLSVHHSMLHHADLI</sequence>
<dbReference type="EMBL" id="GBXM01019753">
    <property type="protein sequence ID" value="JAH88824.1"/>
    <property type="molecule type" value="Transcribed_RNA"/>
</dbReference>
<reference evidence="2" key="1">
    <citation type="submission" date="2014-11" db="EMBL/GenBank/DDBJ databases">
        <authorList>
            <person name="Amaro Gonzalez C."/>
        </authorList>
    </citation>
    <scope>NUCLEOTIDE SEQUENCE</scope>
</reference>
<reference evidence="2" key="2">
    <citation type="journal article" date="2015" name="Fish Shellfish Immunol.">
        <title>Early steps in the European eel (Anguilla anguilla)-Vibrio vulnificus interaction in the gills: Role of the RtxA13 toxin.</title>
        <authorList>
            <person name="Callol A."/>
            <person name="Pajuelo D."/>
            <person name="Ebbesson L."/>
            <person name="Teles M."/>
            <person name="MacKenzie S."/>
            <person name="Amaro C."/>
        </authorList>
    </citation>
    <scope>NUCLEOTIDE SEQUENCE</scope>
</reference>